<evidence type="ECO:0000313" key="2">
    <source>
        <dbReference type="EnsemblMetazoa" id="XP_019762699.1"/>
    </source>
</evidence>
<organism evidence="2 3">
    <name type="scientific">Dendroctonus ponderosae</name>
    <name type="common">Mountain pine beetle</name>
    <dbReference type="NCBI Taxonomy" id="77166"/>
    <lineage>
        <taxon>Eukaryota</taxon>
        <taxon>Metazoa</taxon>
        <taxon>Ecdysozoa</taxon>
        <taxon>Arthropoda</taxon>
        <taxon>Hexapoda</taxon>
        <taxon>Insecta</taxon>
        <taxon>Pterygota</taxon>
        <taxon>Neoptera</taxon>
        <taxon>Endopterygota</taxon>
        <taxon>Coleoptera</taxon>
        <taxon>Polyphaga</taxon>
        <taxon>Cucujiformia</taxon>
        <taxon>Curculionidae</taxon>
        <taxon>Scolytinae</taxon>
        <taxon>Dendroctonus</taxon>
    </lineage>
</organism>
<name>A0AAR5PNV3_DENPD</name>
<feature type="compositionally biased region" description="Basic and acidic residues" evidence="1">
    <location>
        <begin position="78"/>
        <end position="99"/>
    </location>
</feature>
<proteinExistence type="predicted"/>
<evidence type="ECO:0000313" key="3">
    <source>
        <dbReference type="Proteomes" id="UP000019118"/>
    </source>
</evidence>
<feature type="compositionally biased region" description="Low complexity" evidence="1">
    <location>
        <begin position="106"/>
        <end position="127"/>
    </location>
</feature>
<accession>A0AAR5PNV3</accession>
<dbReference type="AlphaFoldDB" id="A0AAR5PNV3"/>
<dbReference type="Proteomes" id="UP000019118">
    <property type="component" value="Unassembled WGS sequence"/>
</dbReference>
<protein>
    <submittedName>
        <fullName evidence="2">Uncharacterized protein</fullName>
    </submittedName>
</protein>
<keyword evidence="3" id="KW-1185">Reference proteome</keyword>
<reference evidence="3" key="1">
    <citation type="journal article" date="2013" name="Genome Biol.">
        <title>Draft genome of the mountain pine beetle, Dendroctonus ponderosae Hopkins, a major forest pest.</title>
        <authorList>
            <person name="Keeling C.I."/>
            <person name="Yuen M.M."/>
            <person name="Liao N.Y."/>
            <person name="Docking T.R."/>
            <person name="Chan S.K."/>
            <person name="Taylor G.A."/>
            <person name="Palmquist D.L."/>
            <person name="Jackman S.D."/>
            <person name="Nguyen A."/>
            <person name="Li M."/>
            <person name="Henderson H."/>
            <person name="Janes J.K."/>
            <person name="Zhao Y."/>
            <person name="Pandoh P."/>
            <person name="Moore R."/>
            <person name="Sperling F.A."/>
            <person name="Huber D.P."/>
            <person name="Birol I."/>
            <person name="Jones S.J."/>
            <person name="Bohlmann J."/>
        </authorList>
    </citation>
    <scope>NUCLEOTIDE SEQUENCE</scope>
</reference>
<feature type="compositionally biased region" description="Polar residues" evidence="1">
    <location>
        <begin position="23"/>
        <end position="36"/>
    </location>
</feature>
<feature type="compositionally biased region" description="Low complexity" evidence="1">
    <location>
        <begin position="37"/>
        <end position="49"/>
    </location>
</feature>
<feature type="region of interest" description="Disordered" evidence="1">
    <location>
        <begin position="1"/>
        <end position="185"/>
    </location>
</feature>
<reference evidence="2" key="2">
    <citation type="submission" date="2024-08" db="UniProtKB">
        <authorList>
            <consortium name="EnsemblMetazoa"/>
        </authorList>
    </citation>
    <scope>IDENTIFICATION</scope>
</reference>
<sequence>MDSGPRPDEESETGAPQAPSDAPTPTDSSKCASDNSQQPKQGAQPLAAPKKPPKPQPGEKRPVKKPVNKWDAVMSKISKGDDPKGRLKEVKAKVYEAPKVKKPLVAKRATASRPRAAAAPPSRSPGATKKSAPVTQVLTPRELAAKQQADGESKGGARANHAPIGAVAGRKTPKDTTSPKPRKGE</sequence>
<evidence type="ECO:0000256" key="1">
    <source>
        <dbReference type="SAM" id="MobiDB-lite"/>
    </source>
</evidence>
<dbReference type="EnsemblMetazoa" id="XM_019907140.1">
    <property type="protein sequence ID" value="XP_019762699.1"/>
    <property type="gene ID" value="LOC109539420"/>
</dbReference>